<name>A0A165E4N4_9BASI</name>
<dbReference type="OrthoDB" id="2973393at2759"/>
<feature type="transmembrane region" description="Helical" evidence="1">
    <location>
        <begin position="80"/>
        <end position="109"/>
    </location>
</feature>
<keyword evidence="4" id="KW-1185">Reference proteome</keyword>
<feature type="non-terminal residue" evidence="3">
    <location>
        <position position="211"/>
    </location>
</feature>
<accession>A0A165E4N4</accession>
<evidence type="ECO:0000256" key="1">
    <source>
        <dbReference type="SAM" id="Phobius"/>
    </source>
</evidence>
<dbReference type="Pfam" id="PF20153">
    <property type="entry name" value="DUF6535"/>
    <property type="match status" value="1"/>
</dbReference>
<sequence>MSAGQPLDMSSIYQPPSFSTPWSALIVNGLWFVSLFLSLLAAVLGMLSKEWLSAYNDRIETVPLERVRQRQFRYTGLKTWMVPSIISFLPLAIHVAVFLFFTGVVIFVWPLSMVLASLLAAILLVGLALYVTASVLPFIWADCPYKSPLYNWLKLVVLFLRRGMDTLQRYSFRLGWILDPETGHRDALSLWQEQDVWERQCIKERSVDLQT</sequence>
<evidence type="ECO:0000259" key="2">
    <source>
        <dbReference type="Pfam" id="PF20153"/>
    </source>
</evidence>
<keyword evidence="1" id="KW-0472">Membrane</keyword>
<keyword evidence="1" id="KW-0812">Transmembrane</keyword>
<dbReference type="Proteomes" id="UP000076842">
    <property type="component" value="Unassembled WGS sequence"/>
</dbReference>
<gene>
    <name evidence="3" type="ORF">CALCODRAFT_527275</name>
</gene>
<dbReference type="EMBL" id="KV424022">
    <property type="protein sequence ID" value="KZT54088.1"/>
    <property type="molecule type" value="Genomic_DNA"/>
</dbReference>
<feature type="transmembrane region" description="Helical" evidence="1">
    <location>
        <begin position="25"/>
        <end position="47"/>
    </location>
</feature>
<feature type="transmembrane region" description="Helical" evidence="1">
    <location>
        <begin position="115"/>
        <end position="140"/>
    </location>
</feature>
<organism evidence="3 4">
    <name type="scientific">Calocera cornea HHB12733</name>
    <dbReference type="NCBI Taxonomy" id="1353952"/>
    <lineage>
        <taxon>Eukaryota</taxon>
        <taxon>Fungi</taxon>
        <taxon>Dikarya</taxon>
        <taxon>Basidiomycota</taxon>
        <taxon>Agaricomycotina</taxon>
        <taxon>Dacrymycetes</taxon>
        <taxon>Dacrymycetales</taxon>
        <taxon>Dacrymycetaceae</taxon>
        <taxon>Calocera</taxon>
    </lineage>
</organism>
<dbReference type="InterPro" id="IPR045338">
    <property type="entry name" value="DUF6535"/>
</dbReference>
<dbReference type="AlphaFoldDB" id="A0A165E4N4"/>
<dbReference type="STRING" id="1353952.A0A165E4N4"/>
<proteinExistence type="predicted"/>
<keyword evidence="1" id="KW-1133">Transmembrane helix</keyword>
<feature type="domain" description="DUF6535" evidence="2">
    <location>
        <begin position="9"/>
        <end position="110"/>
    </location>
</feature>
<reference evidence="3 4" key="1">
    <citation type="journal article" date="2016" name="Mol. Biol. Evol.">
        <title>Comparative Genomics of Early-Diverging Mushroom-Forming Fungi Provides Insights into the Origins of Lignocellulose Decay Capabilities.</title>
        <authorList>
            <person name="Nagy L.G."/>
            <person name="Riley R."/>
            <person name="Tritt A."/>
            <person name="Adam C."/>
            <person name="Daum C."/>
            <person name="Floudas D."/>
            <person name="Sun H."/>
            <person name="Yadav J.S."/>
            <person name="Pangilinan J."/>
            <person name="Larsson K.H."/>
            <person name="Matsuura K."/>
            <person name="Barry K."/>
            <person name="Labutti K."/>
            <person name="Kuo R."/>
            <person name="Ohm R.A."/>
            <person name="Bhattacharya S.S."/>
            <person name="Shirouzu T."/>
            <person name="Yoshinaga Y."/>
            <person name="Martin F.M."/>
            <person name="Grigoriev I.V."/>
            <person name="Hibbett D.S."/>
        </authorList>
    </citation>
    <scope>NUCLEOTIDE SEQUENCE [LARGE SCALE GENOMIC DNA]</scope>
    <source>
        <strain evidence="3 4">HHB12733</strain>
    </source>
</reference>
<evidence type="ECO:0000313" key="3">
    <source>
        <dbReference type="EMBL" id="KZT54088.1"/>
    </source>
</evidence>
<dbReference type="InParanoid" id="A0A165E4N4"/>
<protein>
    <recommendedName>
        <fullName evidence="2">DUF6535 domain-containing protein</fullName>
    </recommendedName>
</protein>
<evidence type="ECO:0000313" key="4">
    <source>
        <dbReference type="Proteomes" id="UP000076842"/>
    </source>
</evidence>